<dbReference type="AlphaFoldDB" id="A0ABD5VGW5"/>
<dbReference type="Proteomes" id="UP001596395">
    <property type="component" value="Unassembled WGS sequence"/>
</dbReference>
<accession>A0ABD5VGW5</accession>
<feature type="transmembrane region" description="Helical" evidence="2">
    <location>
        <begin position="75"/>
        <end position="91"/>
    </location>
</feature>
<keyword evidence="2" id="KW-1133">Transmembrane helix</keyword>
<comment type="caution">
    <text evidence="3">The sequence shown here is derived from an EMBL/GenBank/DDBJ whole genome shotgun (WGS) entry which is preliminary data.</text>
</comment>
<feature type="region of interest" description="Disordered" evidence="1">
    <location>
        <begin position="358"/>
        <end position="391"/>
    </location>
</feature>
<feature type="transmembrane region" description="Helical" evidence="2">
    <location>
        <begin position="325"/>
        <end position="344"/>
    </location>
</feature>
<gene>
    <name evidence="3" type="ORF">ACFQGB_08760</name>
</gene>
<organism evidence="3 4">
    <name type="scientific">Halorubellus litoreus</name>
    <dbReference type="NCBI Taxonomy" id="755308"/>
    <lineage>
        <taxon>Archaea</taxon>
        <taxon>Methanobacteriati</taxon>
        <taxon>Methanobacteriota</taxon>
        <taxon>Stenosarchaea group</taxon>
        <taxon>Halobacteria</taxon>
        <taxon>Halobacteriales</taxon>
        <taxon>Halorubellaceae</taxon>
        <taxon>Halorubellus</taxon>
    </lineage>
</organism>
<feature type="transmembrane region" description="Helical" evidence="2">
    <location>
        <begin position="244"/>
        <end position="264"/>
    </location>
</feature>
<feature type="transmembrane region" description="Helical" evidence="2">
    <location>
        <begin position="165"/>
        <end position="184"/>
    </location>
</feature>
<name>A0ABD5VGW5_9EURY</name>
<dbReference type="RefSeq" id="WP_336349933.1">
    <property type="nucleotide sequence ID" value="NZ_JAZAQL010000002.1"/>
</dbReference>
<evidence type="ECO:0000256" key="1">
    <source>
        <dbReference type="SAM" id="MobiDB-lite"/>
    </source>
</evidence>
<reference evidence="3 4" key="1">
    <citation type="journal article" date="2019" name="Int. J. Syst. Evol. Microbiol.">
        <title>The Global Catalogue of Microorganisms (GCM) 10K type strain sequencing project: providing services to taxonomists for standard genome sequencing and annotation.</title>
        <authorList>
            <consortium name="The Broad Institute Genomics Platform"/>
            <consortium name="The Broad Institute Genome Sequencing Center for Infectious Disease"/>
            <person name="Wu L."/>
            <person name="Ma J."/>
        </authorList>
    </citation>
    <scope>NUCLEOTIDE SEQUENCE [LARGE SCALE GENOMIC DNA]</scope>
    <source>
        <strain evidence="3 4">GX26</strain>
    </source>
</reference>
<keyword evidence="2" id="KW-0812">Transmembrane</keyword>
<evidence type="ECO:0000256" key="2">
    <source>
        <dbReference type="SAM" id="Phobius"/>
    </source>
</evidence>
<feature type="transmembrane region" description="Helical" evidence="2">
    <location>
        <begin position="490"/>
        <end position="510"/>
    </location>
</feature>
<feature type="transmembrane region" description="Helical" evidence="2">
    <location>
        <begin position="126"/>
        <end position="145"/>
    </location>
</feature>
<proteinExistence type="predicted"/>
<feature type="transmembrane region" description="Helical" evidence="2">
    <location>
        <begin position="204"/>
        <end position="224"/>
    </location>
</feature>
<sequence length="577" mass="64363">MGDGGDIQELFSPNHCGPHDIDTPQQEGTGAGTHHWTHVRQSGDTVSALIVARKQHAYAPVLEALIRISMLDGRLRRVALGFSLLAVLGLLAGVFPYPHYIFGTVALLAVNAYIMSRFSIVSIPSFVSVFLTYPALVPFITRYVYRAEHISLYYPSVESTALASKIVWLVVGLLSFYALTLVYVNERTDLGIGYLNRFDYTVEFDWVSFVVMASTFLGSAYLLAPGPTVFTIQYSEQASHMPSWATFAPNLFKGAWVVMFLLTLREKWTQKYWAFLVVSLLGTGWLMLHGRRVESIGIVALVFLDLTRNYYNLEDFDLIKSAKGVLLSATFGLYVFLLFLIGRIRNWIAPLLEQRNRAEPRGTTEQTTTQEATTTTEPTTTMTTTAETTEPVTTVSPDIVSTLQYGDGYVGVPGGAHSFYGTIRATVHLFDNEHDPLYGQTFLNYVLQAIPTPLQRLVGYTPPRTYSEFLATQYNYNGGNYFMNVYYANFKFLGVVLCAIVLAFLSLYMMRVLTGEEHGPTLSTGIGAILFIPLVRVLWYTQLNWVDSIQGFVLAGFIYLGARAITERLGLQSVASE</sequence>
<evidence type="ECO:0008006" key="5">
    <source>
        <dbReference type="Google" id="ProtNLM"/>
    </source>
</evidence>
<feature type="region of interest" description="Disordered" evidence="1">
    <location>
        <begin position="12"/>
        <end position="35"/>
    </location>
</feature>
<feature type="compositionally biased region" description="Low complexity" evidence="1">
    <location>
        <begin position="363"/>
        <end position="391"/>
    </location>
</feature>
<dbReference type="EMBL" id="JBHSXN010000002">
    <property type="protein sequence ID" value="MFC6952953.1"/>
    <property type="molecule type" value="Genomic_DNA"/>
</dbReference>
<evidence type="ECO:0000313" key="3">
    <source>
        <dbReference type="EMBL" id="MFC6952953.1"/>
    </source>
</evidence>
<keyword evidence="4" id="KW-1185">Reference proteome</keyword>
<feature type="transmembrane region" description="Helical" evidence="2">
    <location>
        <begin position="522"/>
        <end position="539"/>
    </location>
</feature>
<protein>
    <recommendedName>
        <fullName evidence="5">Oligosaccharide repeat unit polymerase</fullName>
    </recommendedName>
</protein>
<evidence type="ECO:0000313" key="4">
    <source>
        <dbReference type="Proteomes" id="UP001596395"/>
    </source>
</evidence>
<feature type="transmembrane region" description="Helical" evidence="2">
    <location>
        <begin position="271"/>
        <end position="289"/>
    </location>
</feature>
<keyword evidence="2" id="KW-0472">Membrane</keyword>